<keyword evidence="8 14" id="KW-0479">Metal-binding</keyword>
<dbReference type="EMBL" id="JAGZGG010000022">
    <property type="protein sequence ID" value="MBS5332740.1"/>
    <property type="molecule type" value="Genomic_DNA"/>
</dbReference>
<comment type="subcellular location">
    <subcellularLocation>
        <location evidence="14">Cytoplasm</location>
    </subcellularLocation>
</comment>
<dbReference type="Pfam" id="PF02773">
    <property type="entry name" value="S-AdoMet_synt_C"/>
    <property type="match status" value="1"/>
</dbReference>
<dbReference type="InterPro" id="IPR022636">
    <property type="entry name" value="S-AdoMet_synthetase_sfam"/>
</dbReference>
<comment type="similarity">
    <text evidence="4 15">Belongs to the AdoMet synthase family.</text>
</comment>
<organism evidence="19 20">
    <name type="scientific">Subdoligranulum variabile</name>
    <dbReference type="NCBI Taxonomy" id="214851"/>
    <lineage>
        <taxon>Bacteria</taxon>
        <taxon>Bacillati</taxon>
        <taxon>Bacillota</taxon>
        <taxon>Clostridia</taxon>
        <taxon>Eubacteriales</taxon>
        <taxon>Oscillospiraceae</taxon>
        <taxon>Subdoligranulum</taxon>
    </lineage>
</organism>
<keyword evidence="11 14" id="KW-0460">Magnesium</keyword>
<comment type="cofactor">
    <cofactor evidence="1">
        <name>Mg(2+)</name>
        <dbReference type="ChEBI" id="CHEBI:18420"/>
    </cofactor>
</comment>
<evidence type="ECO:0000256" key="6">
    <source>
        <dbReference type="ARBA" id="ARBA00022563"/>
    </source>
</evidence>
<dbReference type="AlphaFoldDB" id="A0A943D9Z4"/>
<dbReference type="InterPro" id="IPR022630">
    <property type="entry name" value="S-AdoMet_synt_C"/>
</dbReference>
<dbReference type="InterPro" id="IPR002133">
    <property type="entry name" value="S-AdoMet_synthetase"/>
</dbReference>
<proteinExistence type="inferred from homology"/>
<comment type="pathway">
    <text evidence="3">Amino-acid biosynthesis; S-adenosyl-L-methionine biosynthesis; S-adenosyl-L-methionine from L-methionine: step 1/1.</text>
</comment>
<evidence type="ECO:0000256" key="13">
    <source>
        <dbReference type="NCBIfam" id="TIGR01034"/>
    </source>
</evidence>
<comment type="subunit">
    <text evidence="14">Homotetramer.</text>
</comment>
<evidence type="ECO:0000256" key="12">
    <source>
        <dbReference type="ARBA" id="ARBA00022958"/>
    </source>
</evidence>
<protein>
    <recommendedName>
        <fullName evidence="5 13">Methionine adenosyltransferase</fullName>
        <ecNumber evidence="5 13">2.5.1.6</ecNumber>
    </recommendedName>
</protein>
<keyword evidence="7 19" id="KW-0808">Transferase</keyword>
<evidence type="ECO:0000256" key="8">
    <source>
        <dbReference type="ARBA" id="ARBA00022723"/>
    </source>
</evidence>
<evidence type="ECO:0000256" key="5">
    <source>
        <dbReference type="ARBA" id="ARBA00012828"/>
    </source>
</evidence>
<dbReference type="PIRSF" id="PIRSF000497">
    <property type="entry name" value="MAT"/>
    <property type="match status" value="1"/>
</dbReference>
<dbReference type="SUPFAM" id="SSF55973">
    <property type="entry name" value="S-adenosylmethionine synthetase"/>
    <property type="match status" value="3"/>
</dbReference>
<gene>
    <name evidence="19" type="primary">metK</name>
    <name evidence="19" type="ORF">KHY36_09450</name>
</gene>
<evidence type="ECO:0000313" key="19">
    <source>
        <dbReference type="EMBL" id="MBS5332740.1"/>
    </source>
</evidence>
<evidence type="ECO:0000256" key="1">
    <source>
        <dbReference type="ARBA" id="ARBA00001946"/>
    </source>
</evidence>
<evidence type="ECO:0000259" key="17">
    <source>
        <dbReference type="Pfam" id="PF02772"/>
    </source>
</evidence>
<dbReference type="EC" id="2.5.1.6" evidence="5 13"/>
<dbReference type="NCBIfam" id="TIGR01034">
    <property type="entry name" value="metK"/>
    <property type="match status" value="1"/>
</dbReference>
<keyword evidence="12 14" id="KW-0630">Potassium</keyword>
<accession>A0A943D9Z4</accession>
<feature type="domain" description="S-adenosylmethionine synthetase C-terminal" evidence="18">
    <location>
        <begin position="235"/>
        <end position="372"/>
    </location>
</feature>
<evidence type="ECO:0000256" key="7">
    <source>
        <dbReference type="ARBA" id="ARBA00022679"/>
    </source>
</evidence>
<evidence type="ECO:0000256" key="3">
    <source>
        <dbReference type="ARBA" id="ARBA00005224"/>
    </source>
</evidence>
<evidence type="ECO:0000256" key="2">
    <source>
        <dbReference type="ARBA" id="ARBA00001958"/>
    </source>
</evidence>
<dbReference type="InterPro" id="IPR022629">
    <property type="entry name" value="S-AdoMet_synt_central"/>
</dbReference>
<dbReference type="InterPro" id="IPR022628">
    <property type="entry name" value="S-AdoMet_synt_N"/>
</dbReference>
<dbReference type="Pfam" id="PF02772">
    <property type="entry name" value="S-AdoMet_synt_M"/>
    <property type="match status" value="1"/>
</dbReference>
<keyword evidence="10" id="KW-0067">ATP-binding</keyword>
<dbReference type="GO" id="GO:0005524">
    <property type="term" value="F:ATP binding"/>
    <property type="evidence" value="ECO:0007669"/>
    <property type="project" value="UniProtKB-KW"/>
</dbReference>
<name>A0A943D9Z4_9FIRM</name>
<dbReference type="PROSITE" id="PS00377">
    <property type="entry name" value="ADOMET_SYNTHASE_2"/>
    <property type="match status" value="1"/>
</dbReference>
<dbReference type="GO" id="GO:0006556">
    <property type="term" value="P:S-adenosylmethionine biosynthetic process"/>
    <property type="evidence" value="ECO:0007669"/>
    <property type="project" value="UniProtKB-UniRule"/>
</dbReference>
<comment type="cofactor">
    <cofactor evidence="2">
        <name>K(+)</name>
        <dbReference type="ChEBI" id="CHEBI:29103"/>
    </cofactor>
</comment>
<dbReference type="GO" id="GO:0006730">
    <property type="term" value="P:one-carbon metabolic process"/>
    <property type="evidence" value="ECO:0007669"/>
    <property type="project" value="UniProtKB-KW"/>
</dbReference>
<evidence type="ECO:0000256" key="4">
    <source>
        <dbReference type="ARBA" id="ARBA00009685"/>
    </source>
</evidence>
<keyword evidence="9" id="KW-0547">Nucleotide-binding</keyword>
<dbReference type="GO" id="GO:0046872">
    <property type="term" value="F:metal ion binding"/>
    <property type="evidence" value="ECO:0007669"/>
    <property type="project" value="UniProtKB-KW"/>
</dbReference>
<dbReference type="InterPro" id="IPR022631">
    <property type="entry name" value="ADOMET_SYNTHASE_CS"/>
</dbReference>
<evidence type="ECO:0000313" key="20">
    <source>
        <dbReference type="Proteomes" id="UP000759273"/>
    </source>
</evidence>
<evidence type="ECO:0000256" key="15">
    <source>
        <dbReference type="RuleBase" id="RU004462"/>
    </source>
</evidence>
<dbReference type="PROSITE" id="PS00376">
    <property type="entry name" value="ADOMET_SYNTHASE_1"/>
    <property type="match status" value="1"/>
</dbReference>
<feature type="domain" description="S-adenosylmethionine synthetase N-terminal" evidence="16">
    <location>
        <begin position="9"/>
        <end position="91"/>
    </location>
</feature>
<evidence type="ECO:0000256" key="11">
    <source>
        <dbReference type="ARBA" id="ARBA00022842"/>
    </source>
</evidence>
<dbReference type="GO" id="GO:0005737">
    <property type="term" value="C:cytoplasm"/>
    <property type="evidence" value="ECO:0007669"/>
    <property type="project" value="UniProtKB-SubCell"/>
</dbReference>
<dbReference type="Proteomes" id="UP000759273">
    <property type="component" value="Unassembled WGS sequence"/>
</dbReference>
<evidence type="ECO:0000256" key="14">
    <source>
        <dbReference type="RuleBase" id="RU000542"/>
    </source>
</evidence>
<comment type="caution">
    <text evidence="19">The sequence shown here is derived from an EMBL/GenBank/DDBJ whole genome shotgun (WGS) entry which is preliminary data.</text>
</comment>
<dbReference type="Gene3D" id="3.30.300.10">
    <property type="match status" value="3"/>
</dbReference>
<dbReference type="PANTHER" id="PTHR11964">
    <property type="entry name" value="S-ADENOSYLMETHIONINE SYNTHETASE"/>
    <property type="match status" value="1"/>
</dbReference>
<reference evidence="19" key="1">
    <citation type="submission" date="2021-02" db="EMBL/GenBank/DDBJ databases">
        <title>Infant gut strain persistence is associated with maternal origin, phylogeny, and functional potential including surface adhesion and iron acquisition.</title>
        <authorList>
            <person name="Lou Y.C."/>
        </authorList>
    </citation>
    <scope>NUCLEOTIDE SEQUENCE</scope>
    <source>
        <strain evidence="19">L3_101_000M1_dasL3_101_000M1_concoct_87</strain>
    </source>
</reference>
<dbReference type="CDD" id="cd18079">
    <property type="entry name" value="S-AdoMet_synt"/>
    <property type="match status" value="1"/>
</dbReference>
<feature type="domain" description="S-adenosylmethionine synthetase central" evidence="17">
    <location>
        <begin position="117"/>
        <end position="232"/>
    </location>
</feature>
<evidence type="ECO:0000259" key="16">
    <source>
        <dbReference type="Pfam" id="PF00438"/>
    </source>
</evidence>
<dbReference type="Pfam" id="PF00438">
    <property type="entry name" value="S-AdoMet_synt_N"/>
    <property type="match status" value="1"/>
</dbReference>
<evidence type="ECO:0000259" key="18">
    <source>
        <dbReference type="Pfam" id="PF02773"/>
    </source>
</evidence>
<keyword evidence="6" id="KW-0554">One-carbon metabolism</keyword>
<dbReference type="GO" id="GO:0004478">
    <property type="term" value="F:methionine adenosyltransferase activity"/>
    <property type="evidence" value="ECO:0007669"/>
    <property type="project" value="UniProtKB-UniRule"/>
</dbReference>
<evidence type="ECO:0000256" key="9">
    <source>
        <dbReference type="ARBA" id="ARBA00022741"/>
    </source>
</evidence>
<evidence type="ECO:0000256" key="10">
    <source>
        <dbReference type="ARBA" id="ARBA00022840"/>
    </source>
</evidence>
<sequence>MKENEHPRFYTAESVMRGHPDKLCDLIADSVLDACLQHDPASRVACEVMATHGHIIVAGEITTSAKPDVFNIVRDTLRDVGYDPKAYQIDCYIHDQSPDIAGAVEPELAEGEDEDTLGAGDQGVMVGYACNETPEYLPMPVVAAQRLVTLLEISRMTGVIPDIGPDGKVQVTMEYNGDTPVRITTVVVSVQHKEDTDINKLADLLDEYVFPLAFDGMPADDAEIVLNPSGKFVQGGPDADTGLTGRKLMVDSYGTFAPHGGGAFSGKDATKVDRSGAYMARYIAKNIVATHLATRCQVTLAYAIGQAEPVMVDVNTFGTCDACEDDCLAAAVRKAYDLTPAGIIKQLNLTNPIYKYTAAGGHFGRKDFPWEKVDNMSDFISYIQ</sequence>